<name>A0ABW0XFL5_9ACTN</name>
<dbReference type="EMBL" id="JBHSPC010000003">
    <property type="protein sequence ID" value="MFC5668675.1"/>
    <property type="molecule type" value="Genomic_DNA"/>
</dbReference>
<dbReference type="RefSeq" id="WP_381204298.1">
    <property type="nucleotide sequence ID" value="NZ_JBHSPC010000003.1"/>
</dbReference>
<feature type="transmembrane region" description="Helical" evidence="1">
    <location>
        <begin position="30"/>
        <end position="47"/>
    </location>
</feature>
<feature type="transmembrane region" description="Helical" evidence="1">
    <location>
        <begin position="200"/>
        <end position="218"/>
    </location>
</feature>
<evidence type="ECO:0000256" key="1">
    <source>
        <dbReference type="SAM" id="Phobius"/>
    </source>
</evidence>
<evidence type="ECO:0000313" key="2">
    <source>
        <dbReference type="EMBL" id="MFC5668675.1"/>
    </source>
</evidence>
<keyword evidence="3" id="KW-1185">Reference proteome</keyword>
<proteinExistence type="predicted"/>
<gene>
    <name evidence="2" type="ORF">ACFP2V_00645</name>
</gene>
<feature type="transmembrane region" description="Helical" evidence="1">
    <location>
        <begin position="117"/>
        <end position="136"/>
    </location>
</feature>
<comment type="caution">
    <text evidence="2">The sequence shown here is derived from an EMBL/GenBank/DDBJ whole genome shotgun (WGS) entry which is preliminary data.</text>
</comment>
<keyword evidence="1" id="KW-1133">Transmembrane helix</keyword>
<sequence length="242" mass="25494">MRTAAILVRREWGLMWAAVRAGLAGRGWRAIPLTLTALCLIVLFQVAQQPRNRYWGHGLVQDIGFVRAADPWWLELARIPLSLFVPAADLPVWGALAQVLLVFGIAEITLGRRRTLLIAYVCTLAGVLYARIGIAIGPDGALGFPAADAQAVDTGPSGAVVGLAICLCLRFRAWFTGTLVIVAMVVEAVVKPDLAGKEHLVAIVAALAVSALSEFSALRRRRLSAGGGDGDAGRSGAPPAGT</sequence>
<dbReference type="Proteomes" id="UP001596183">
    <property type="component" value="Unassembled WGS sequence"/>
</dbReference>
<keyword evidence="1" id="KW-0472">Membrane</keyword>
<reference evidence="3" key="1">
    <citation type="journal article" date="2019" name="Int. J. Syst. Evol. Microbiol.">
        <title>The Global Catalogue of Microorganisms (GCM) 10K type strain sequencing project: providing services to taxonomists for standard genome sequencing and annotation.</title>
        <authorList>
            <consortium name="The Broad Institute Genomics Platform"/>
            <consortium name="The Broad Institute Genome Sequencing Center for Infectious Disease"/>
            <person name="Wu L."/>
            <person name="Ma J."/>
        </authorList>
    </citation>
    <scope>NUCLEOTIDE SEQUENCE [LARGE SCALE GENOMIC DNA]</scope>
    <source>
        <strain evidence="3">JCM 13852</strain>
    </source>
</reference>
<evidence type="ECO:0008006" key="4">
    <source>
        <dbReference type="Google" id="ProtNLM"/>
    </source>
</evidence>
<feature type="transmembrane region" description="Helical" evidence="1">
    <location>
        <begin position="90"/>
        <end position="110"/>
    </location>
</feature>
<keyword evidence="1" id="KW-0812">Transmembrane</keyword>
<protein>
    <recommendedName>
        <fullName evidence="4">Integral membrane protein</fullName>
    </recommendedName>
</protein>
<evidence type="ECO:0000313" key="3">
    <source>
        <dbReference type="Proteomes" id="UP001596183"/>
    </source>
</evidence>
<organism evidence="2 3">
    <name type="scientific">Streptomyces incanus</name>
    <dbReference type="NCBI Taxonomy" id="887453"/>
    <lineage>
        <taxon>Bacteria</taxon>
        <taxon>Bacillati</taxon>
        <taxon>Actinomycetota</taxon>
        <taxon>Actinomycetes</taxon>
        <taxon>Kitasatosporales</taxon>
        <taxon>Streptomycetaceae</taxon>
        <taxon>Streptomyces</taxon>
    </lineage>
</organism>
<accession>A0ABW0XFL5</accession>